<feature type="compositionally biased region" description="Basic and acidic residues" evidence="1">
    <location>
        <begin position="1"/>
        <end position="18"/>
    </location>
</feature>
<feature type="region of interest" description="Disordered" evidence="1">
    <location>
        <begin position="194"/>
        <end position="221"/>
    </location>
</feature>
<evidence type="ECO:0000313" key="2">
    <source>
        <dbReference type="EMBL" id="PNH04662.1"/>
    </source>
</evidence>
<dbReference type="Proteomes" id="UP000236333">
    <property type="component" value="Unassembled WGS sequence"/>
</dbReference>
<gene>
    <name evidence="2" type="ORF">TSOC_009150</name>
</gene>
<sequence>MVRERASRQRKDVDRECPPESTSGRDASPDCTAGHFDRRGGMPIVNDLERERQAHMARNQQRLQELGLLPLLTSMRQEAGAPAAAKAAAKKRRAEEQENAGAGEERVLRRSLRGKGQEPELPPLLESVFRRPERPYRDPGEGAPPWPRVEAGGADAAKFDAHNLHRLRTMGDDAMLKRIGKISNTLKLASLVQVREKGRESRRPRAEESASERARETVTSDQCRPHLLRHFGRDELAEEAQAALDARLANV</sequence>
<feature type="compositionally biased region" description="Low complexity" evidence="1">
    <location>
        <begin position="78"/>
        <end position="87"/>
    </location>
</feature>
<feature type="compositionally biased region" description="Basic and acidic residues" evidence="1">
    <location>
        <begin position="128"/>
        <end position="140"/>
    </location>
</feature>
<proteinExistence type="predicted"/>
<dbReference type="EMBL" id="PGGS01000370">
    <property type="protein sequence ID" value="PNH04662.1"/>
    <property type="molecule type" value="Genomic_DNA"/>
</dbReference>
<keyword evidence="3" id="KW-1185">Reference proteome</keyword>
<dbReference type="AlphaFoldDB" id="A0A2J7ZWM9"/>
<accession>A0A2J7ZWM9</accession>
<protein>
    <submittedName>
        <fullName evidence="2">Uncharacterized protein</fullName>
    </submittedName>
</protein>
<reference evidence="2 3" key="1">
    <citation type="journal article" date="2017" name="Mol. Biol. Evol.">
        <title>The 4-celled Tetrabaena socialis nuclear genome reveals the essential components for genetic control of cell number at the origin of multicellularity in the volvocine lineage.</title>
        <authorList>
            <person name="Featherston J."/>
            <person name="Arakaki Y."/>
            <person name="Hanschen E.R."/>
            <person name="Ferris P.J."/>
            <person name="Michod R.E."/>
            <person name="Olson B.J.S.C."/>
            <person name="Nozaki H."/>
            <person name="Durand P.M."/>
        </authorList>
    </citation>
    <scope>NUCLEOTIDE SEQUENCE [LARGE SCALE GENOMIC DNA]</scope>
    <source>
        <strain evidence="2 3">NIES-571</strain>
    </source>
</reference>
<name>A0A2J7ZWM9_9CHLO</name>
<organism evidence="2 3">
    <name type="scientific">Tetrabaena socialis</name>
    <dbReference type="NCBI Taxonomy" id="47790"/>
    <lineage>
        <taxon>Eukaryota</taxon>
        <taxon>Viridiplantae</taxon>
        <taxon>Chlorophyta</taxon>
        <taxon>core chlorophytes</taxon>
        <taxon>Chlorophyceae</taxon>
        <taxon>CS clade</taxon>
        <taxon>Chlamydomonadales</taxon>
        <taxon>Tetrabaenaceae</taxon>
        <taxon>Tetrabaena</taxon>
    </lineage>
</organism>
<feature type="compositionally biased region" description="Basic and acidic residues" evidence="1">
    <location>
        <begin position="194"/>
        <end position="218"/>
    </location>
</feature>
<evidence type="ECO:0000313" key="3">
    <source>
        <dbReference type="Proteomes" id="UP000236333"/>
    </source>
</evidence>
<evidence type="ECO:0000256" key="1">
    <source>
        <dbReference type="SAM" id="MobiDB-lite"/>
    </source>
</evidence>
<comment type="caution">
    <text evidence="2">The sequence shown here is derived from an EMBL/GenBank/DDBJ whole genome shotgun (WGS) entry which is preliminary data.</text>
</comment>
<feature type="region of interest" description="Disordered" evidence="1">
    <location>
        <begin position="1"/>
        <end position="42"/>
    </location>
</feature>
<dbReference type="OrthoDB" id="538974at2759"/>
<feature type="region of interest" description="Disordered" evidence="1">
    <location>
        <begin position="78"/>
        <end position="151"/>
    </location>
</feature>